<feature type="region of interest" description="Disordered" evidence="1">
    <location>
        <begin position="1"/>
        <end position="24"/>
    </location>
</feature>
<dbReference type="GeneID" id="100575341"/>
<evidence type="ECO:0000256" key="1">
    <source>
        <dbReference type="SAM" id="MobiDB-lite"/>
    </source>
</evidence>
<organism evidence="2 3">
    <name type="scientific">Acyrthosiphon pisum</name>
    <name type="common">Pea aphid</name>
    <dbReference type="NCBI Taxonomy" id="7029"/>
    <lineage>
        <taxon>Eukaryota</taxon>
        <taxon>Metazoa</taxon>
        <taxon>Ecdysozoa</taxon>
        <taxon>Arthropoda</taxon>
        <taxon>Hexapoda</taxon>
        <taxon>Insecta</taxon>
        <taxon>Pterygota</taxon>
        <taxon>Neoptera</taxon>
        <taxon>Paraneoptera</taxon>
        <taxon>Hemiptera</taxon>
        <taxon>Sternorrhyncha</taxon>
        <taxon>Aphidomorpha</taxon>
        <taxon>Aphidoidea</taxon>
        <taxon>Aphididae</taxon>
        <taxon>Macrosiphini</taxon>
        <taxon>Acyrthosiphon</taxon>
    </lineage>
</organism>
<proteinExistence type="predicted"/>
<dbReference type="OrthoDB" id="10404197at2759"/>
<sequence length="168" mass="19727">MSDHQGHRKEIKDQGTLSRDSKRMKRRTYRKVVRLFELGLLKLKKMTVEEIDNNAVLLFTEVTKCRLCSQFLVMTARNSCCEPCLIKWMNEDDPDDEIIKCRMCNTPIKAVLSGRELKLFYELVEFNDKKISSNGHFGYPVLGKVVMYQLFVDLERNLDFADERIQKP</sequence>
<keyword evidence="3" id="KW-1185">Reference proteome</keyword>
<name>A0A8R1W5G4_ACYPI</name>
<dbReference type="KEGG" id="api:100575341"/>
<dbReference type="AlphaFoldDB" id="A0A8R1W5G4"/>
<accession>A0A8R1W5G4</accession>
<evidence type="ECO:0000313" key="2">
    <source>
        <dbReference type="EnsemblMetazoa" id="XP_003244252.1"/>
    </source>
</evidence>
<dbReference type="Proteomes" id="UP000007819">
    <property type="component" value="Chromosome A1"/>
</dbReference>
<protein>
    <submittedName>
        <fullName evidence="2">Uncharacterized protein</fullName>
    </submittedName>
</protein>
<evidence type="ECO:0000313" key="3">
    <source>
        <dbReference type="Proteomes" id="UP000007819"/>
    </source>
</evidence>
<feature type="compositionally biased region" description="Basic and acidic residues" evidence="1">
    <location>
        <begin position="1"/>
        <end position="13"/>
    </location>
</feature>
<dbReference type="EnsemblMetazoa" id="XM_003244204.4">
    <property type="protein sequence ID" value="XP_003244252.1"/>
    <property type="gene ID" value="LOC100575341"/>
</dbReference>
<reference evidence="3" key="1">
    <citation type="submission" date="2010-06" db="EMBL/GenBank/DDBJ databases">
        <authorList>
            <person name="Jiang H."/>
            <person name="Abraham K."/>
            <person name="Ali S."/>
            <person name="Alsbrooks S.L."/>
            <person name="Anim B.N."/>
            <person name="Anosike U.S."/>
            <person name="Attaway T."/>
            <person name="Bandaranaike D.P."/>
            <person name="Battles P.K."/>
            <person name="Bell S.N."/>
            <person name="Bell A.V."/>
            <person name="Beltran B."/>
            <person name="Bickham C."/>
            <person name="Bustamante Y."/>
            <person name="Caleb T."/>
            <person name="Canada A."/>
            <person name="Cardenas V."/>
            <person name="Carter K."/>
            <person name="Chacko J."/>
            <person name="Chandrabose M.N."/>
            <person name="Chavez D."/>
            <person name="Chavez A."/>
            <person name="Chen L."/>
            <person name="Chu H.-S."/>
            <person name="Claassen K.J."/>
            <person name="Cockrell R."/>
            <person name="Collins M."/>
            <person name="Cooper J.A."/>
            <person name="Cree A."/>
            <person name="Curry S.M."/>
            <person name="Da Y."/>
            <person name="Dao M.D."/>
            <person name="Das B."/>
            <person name="Davila M.-L."/>
            <person name="Davy-Carroll L."/>
            <person name="Denson S."/>
            <person name="Dinh H."/>
            <person name="Ebong V.E."/>
            <person name="Edwards J.R."/>
            <person name="Egan A."/>
            <person name="El-Daye J."/>
            <person name="Escobedo L."/>
            <person name="Fernandez S."/>
            <person name="Fernando P.R."/>
            <person name="Flagg N."/>
            <person name="Forbes L.D."/>
            <person name="Fowler R.G."/>
            <person name="Fu Q."/>
            <person name="Gabisi R.A."/>
            <person name="Ganer J."/>
            <person name="Garbino Pronczuk A."/>
            <person name="Garcia R.M."/>
            <person name="Garner T."/>
            <person name="Garrett T.E."/>
            <person name="Gonzalez D.A."/>
            <person name="Hamid H."/>
            <person name="Hawkins E.S."/>
            <person name="Hirani K."/>
            <person name="Hogues M.E."/>
            <person name="Hollins B."/>
            <person name="Hsiao C.-H."/>
            <person name="Jabil R."/>
            <person name="James M.L."/>
            <person name="Jhangiani S.N."/>
            <person name="Johnson B."/>
            <person name="Johnson Q."/>
            <person name="Joshi V."/>
            <person name="Kalu J.B."/>
            <person name="Kam C."/>
            <person name="Kashfia A."/>
            <person name="Keebler J."/>
            <person name="Kisamo H."/>
            <person name="Kovar C.L."/>
            <person name="Lago L.A."/>
            <person name="Lai C.-Y."/>
            <person name="Laidlaw J."/>
            <person name="Lara F."/>
            <person name="Le T.-K."/>
            <person name="Lee S.L."/>
            <person name="Legall F.H."/>
            <person name="Lemon S.J."/>
            <person name="Lewis L.R."/>
            <person name="Li B."/>
            <person name="Liu Y."/>
            <person name="Liu Y.-S."/>
            <person name="Lopez J."/>
            <person name="Lozado R.J."/>
            <person name="Lu J."/>
            <person name="Madu R.C."/>
            <person name="Maheshwari M."/>
            <person name="Maheshwari R."/>
            <person name="Malloy K."/>
            <person name="Martinez E."/>
            <person name="Mathew T."/>
            <person name="Mercado I.C."/>
            <person name="Mercado C."/>
            <person name="Meyer B."/>
            <person name="Montgomery K."/>
            <person name="Morgan M.B."/>
            <person name="Munidasa M."/>
            <person name="Nazareth L.V."/>
            <person name="Nelson J."/>
            <person name="Ng B.M."/>
            <person name="Nguyen N.B."/>
            <person name="Nguyen P.Q."/>
            <person name="Nguyen T."/>
            <person name="Obregon M."/>
            <person name="Okwuonu G.O."/>
            <person name="Onwere C.G."/>
            <person name="Orozco G."/>
            <person name="Parra A."/>
            <person name="Patel S."/>
            <person name="Patil S."/>
            <person name="Perez A."/>
            <person name="Perez Y."/>
            <person name="Pham C."/>
            <person name="Primus E.L."/>
            <person name="Pu L.-L."/>
            <person name="Puazo M."/>
            <person name="Qin X."/>
            <person name="Quiroz J.B."/>
            <person name="Reese J."/>
            <person name="Richards S."/>
            <person name="Rives C.M."/>
            <person name="Robberts R."/>
            <person name="Ruiz S.J."/>
            <person name="Ruiz M.J."/>
            <person name="Santibanez J."/>
            <person name="Schneider B.W."/>
            <person name="Sisson I."/>
            <person name="Smith M."/>
            <person name="Sodergren E."/>
            <person name="Song X.-Z."/>
            <person name="Song B.B."/>
            <person name="Summersgill H."/>
            <person name="Thelus R."/>
            <person name="Thornton R.D."/>
            <person name="Trejos Z.Y."/>
            <person name="Usmani K."/>
            <person name="Vattathil S."/>
            <person name="Villasana D."/>
            <person name="Walker D.L."/>
            <person name="Wang S."/>
            <person name="Wang K."/>
            <person name="White C.S."/>
            <person name="Williams A.C."/>
            <person name="Williamson J."/>
            <person name="Wilson K."/>
            <person name="Woghiren I.O."/>
            <person name="Woodworth J.R."/>
            <person name="Worley K.C."/>
            <person name="Wright R.A."/>
            <person name="Wu W."/>
            <person name="Young L."/>
            <person name="Zhang L."/>
            <person name="Zhang J."/>
            <person name="Zhu Y."/>
            <person name="Muzny D.M."/>
            <person name="Weinstock G."/>
            <person name="Gibbs R.A."/>
        </authorList>
    </citation>
    <scope>NUCLEOTIDE SEQUENCE [LARGE SCALE GENOMIC DNA]</scope>
    <source>
        <strain evidence="3">LSR1</strain>
    </source>
</reference>
<reference evidence="2" key="2">
    <citation type="submission" date="2022-06" db="UniProtKB">
        <authorList>
            <consortium name="EnsemblMetazoa"/>
        </authorList>
    </citation>
    <scope>IDENTIFICATION</scope>
</reference>
<dbReference type="RefSeq" id="XP_003244252.1">
    <property type="nucleotide sequence ID" value="XM_003244204.3"/>
</dbReference>